<dbReference type="EMBL" id="CM001742">
    <property type="protein sequence ID" value="KJB17527.1"/>
    <property type="molecule type" value="Genomic_DNA"/>
</dbReference>
<evidence type="ECO:0000313" key="7">
    <source>
        <dbReference type="Proteomes" id="UP000032304"/>
    </source>
</evidence>
<dbReference type="GO" id="GO:0003677">
    <property type="term" value="F:DNA binding"/>
    <property type="evidence" value="ECO:0007669"/>
    <property type="project" value="UniProtKB-KW"/>
</dbReference>
<keyword evidence="7" id="KW-1185">Reference proteome</keyword>
<dbReference type="GO" id="GO:0006355">
    <property type="term" value="P:regulation of DNA-templated transcription"/>
    <property type="evidence" value="ECO:0007669"/>
    <property type="project" value="InterPro"/>
</dbReference>
<dbReference type="AlphaFoldDB" id="A0A0D2MHI2"/>
<keyword evidence="3" id="KW-0804">Transcription</keyword>
<dbReference type="SUPFAM" id="SSF101941">
    <property type="entry name" value="NAC domain"/>
    <property type="match status" value="1"/>
</dbReference>
<dbReference type="PANTHER" id="PTHR31744:SF79">
    <property type="entry name" value="NAC DOMAIN-CONTAINING PROTEIN"/>
    <property type="match status" value="1"/>
</dbReference>
<feature type="domain" description="NAC" evidence="5">
    <location>
        <begin position="10"/>
        <end position="157"/>
    </location>
</feature>
<evidence type="ECO:0000256" key="3">
    <source>
        <dbReference type="ARBA" id="ARBA00023163"/>
    </source>
</evidence>
<reference evidence="6 7" key="1">
    <citation type="journal article" date="2012" name="Nature">
        <title>Repeated polyploidization of Gossypium genomes and the evolution of spinnable cotton fibres.</title>
        <authorList>
            <person name="Paterson A.H."/>
            <person name="Wendel J.F."/>
            <person name="Gundlach H."/>
            <person name="Guo H."/>
            <person name="Jenkins J."/>
            <person name="Jin D."/>
            <person name="Llewellyn D."/>
            <person name="Showmaker K.C."/>
            <person name="Shu S."/>
            <person name="Udall J."/>
            <person name="Yoo M.J."/>
            <person name="Byers R."/>
            <person name="Chen W."/>
            <person name="Doron-Faigenboim A."/>
            <person name="Duke M.V."/>
            <person name="Gong L."/>
            <person name="Grimwood J."/>
            <person name="Grover C."/>
            <person name="Grupp K."/>
            <person name="Hu G."/>
            <person name="Lee T.H."/>
            <person name="Li J."/>
            <person name="Lin L."/>
            <person name="Liu T."/>
            <person name="Marler B.S."/>
            <person name="Page J.T."/>
            <person name="Roberts A.W."/>
            <person name="Romanel E."/>
            <person name="Sanders W.S."/>
            <person name="Szadkowski E."/>
            <person name="Tan X."/>
            <person name="Tang H."/>
            <person name="Xu C."/>
            <person name="Wang J."/>
            <person name="Wang Z."/>
            <person name="Zhang D."/>
            <person name="Zhang L."/>
            <person name="Ashrafi H."/>
            <person name="Bedon F."/>
            <person name="Bowers J.E."/>
            <person name="Brubaker C.L."/>
            <person name="Chee P.W."/>
            <person name="Das S."/>
            <person name="Gingle A.R."/>
            <person name="Haigler C.H."/>
            <person name="Harker D."/>
            <person name="Hoffmann L.V."/>
            <person name="Hovav R."/>
            <person name="Jones D.C."/>
            <person name="Lemke C."/>
            <person name="Mansoor S."/>
            <person name="ur Rahman M."/>
            <person name="Rainville L.N."/>
            <person name="Rambani A."/>
            <person name="Reddy U.K."/>
            <person name="Rong J.K."/>
            <person name="Saranga Y."/>
            <person name="Scheffler B.E."/>
            <person name="Scheffler J.A."/>
            <person name="Stelly D.M."/>
            <person name="Triplett B.A."/>
            <person name="Van Deynze A."/>
            <person name="Vaslin M.F."/>
            <person name="Waghmare V.N."/>
            <person name="Walford S.A."/>
            <person name="Wright R.J."/>
            <person name="Zaki E.A."/>
            <person name="Zhang T."/>
            <person name="Dennis E.S."/>
            <person name="Mayer K.F."/>
            <person name="Peterson D.G."/>
            <person name="Rokhsar D.S."/>
            <person name="Wang X."/>
            <person name="Schmutz J."/>
        </authorList>
    </citation>
    <scope>NUCLEOTIDE SEQUENCE [LARGE SCALE GENOMIC DNA]</scope>
</reference>
<evidence type="ECO:0000259" key="5">
    <source>
        <dbReference type="PROSITE" id="PS51005"/>
    </source>
</evidence>
<keyword evidence="2" id="KW-0238">DNA-binding</keyword>
<keyword evidence="1" id="KW-0805">Transcription regulation</keyword>
<sequence>MENIISPEIILPGFRFHPTEEELVNYYLKETVLGKNLYCDIIGFLNIYNHYPWDLPGMAKIGEREWYFFVQRDTRSGHGGKKPNRTTERGYWKATGSDRQIRRLTEPKIIMGLRKTLVFYTGKAPNGNRTDWVMNEYRLSDTSILREDIVLCKIYRKATSLRVFEQRAEEQALSSYVAQNNNITVPLPLQHHDYGTNMAQADSDEHGPSSYSAWTTMTECFTQSKKNL</sequence>
<evidence type="ECO:0000256" key="2">
    <source>
        <dbReference type="ARBA" id="ARBA00023125"/>
    </source>
</evidence>
<evidence type="ECO:0000256" key="1">
    <source>
        <dbReference type="ARBA" id="ARBA00023015"/>
    </source>
</evidence>
<organism evidence="6 7">
    <name type="scientific">Gossypium raimondii</name>
    <name type="common">Peruvian cotton</name>
    <name type="synonym">Gossypium klotzschianum subsp. raimondii</name>
    <dbReference type="NCBI Taxonomy" id="29730"/>
    <lineage>
        <taxon>Eukaryota</taxon>
        <taxon>Viridiplantae</taxon>
        <taxon>Streptophyta</taxon>
        <taxon>Embryophyta</taxon>
        <taxon>Tracheophyta</taxon>
        <taxon>Spermatophyta</taxon>
        <taxon>Magnoliopsida</taxon>
        <taxon>eudicotyledons</taxon>
        <taxon>Gunneridae</taxon>
        <taxon>Pentapetalae</taxon>
        <taxon>rosids</taxon>
        <taxon>malvids</taxon>
        <taxon>Malvales</taxon>
        <taxon>Malvaceae</taxon>
        <taxon>Malvoideae</taxon>
        <taxon>Gossypium</taxon>
    </lineage>
</organism>
<dbReference type="InterPro" id="IPR003441">
    <property type="entry name" value="NAC-dom"/>
</dbReference>
<protein>
    <recommendedName>
        <fullName evidence="5">NAC domain-containing protein</fullName>
    </recommendedName>
</protein>
<dbReference type="STRING" id="29730.A0A0D2MHI2"/>
<dbReference type="InterPro" id="IPR036093">
    <property type="entry name" value="NAC_dom_sf"/>
</dbReference>
<evidence type="ECO:0000313" key="6">
    <source>
        <dbReference type="EMBL" id="KJB17527.1"/>
    </source>
</evidence>
<name>A0A0D2MHI2_GOSRA</name>
<dbReference type="PANTHER" id="PTHR31744">
    <property type="entry name" value="PROTEIN CUP-SHAPED COTYLEDON 2-RELATED"/>
    <property type="match status" value="1"/>
</dbReference>
<accession>A0A0D2MHI2</accession>
<dbReference type="Pfam" id="PF02365">
    <property type="entry name" value="NAM"/>
    <property type="match status" value="1"/>
</dbReference>
<proteinExistence type="predicted"/>
<evidence type="ECO:0000256" key="4">
    <source>
        <dbReference type="ARBA" id="ARBA00023242"/>
    </source>
</evidence>
<dbReference type="Gramene" id="KJB17527">
    <property type="protein sequence ID" value="KJB17527"/>
    <property type="gene ID" value="B456_003G003900"/>
</dbReference>
<dbReference type="KEGG" id="gra:105787414"/>
<dbReference type="Gene3D" id="2.170.150.80">
    <property type="entry name" value="NAC domain"/>
    <property type="match status" value="1"/>
</dbReference>
<dbReference type="eggNOG" id="ENOG502QUZY">
    <property type="taxonomic scope" value="Eukaryota"/>
</dbReference>
<keyword evidence="4" id="KW-0539">Nucleus</keyword>
<dbReference type="OrthoDB" id="1880352at2759"/>
<gene>
    <name evidence="6" type="ORF">B456_003G003900</name>
</gene>
<dbReference type="Proteomes" id="UP000032304">
    <property type="component" value="Chromosome 3"/>
</dbReference>
<dbReference type="PROSITE" id="PS51005">
    <property type="entry name" value="NAC"/>
    <property type="match status" value="1"/>
</dbReference>